<name>A0ABX6A424_9MICO</name>
<protein>
    <submittedName>
        <fullName evidence="1">Uncharacterized protein</fullName>
    </submittedName>
</protein>
<keyword evidence="2" id="KW-1185">Reference proteome</keyword>
<dbReference type="Proteomes" id="UP000323865">
    <property type="component" value="Chromosome"/>
</dbReference>
<dbReference type="RefSeq" id="WP_150333011.1">
    <property type="nucleotide sequence ID" value="NZ_CP044108.1"/>
</dbReference>
<gene>
    <name evidence="1" type="ORF">FOB48_04500</name>
</gene>
<organism evidence="1 2">
    <name type="scientific">Dermabacter vaginalis</name>
    <dbReference type="NCBI Taxonomy" id="1630135"/>
    <lineage>
        <taxon>Bacteria</taxon>
        <taxon>Bacillati</taxon>
        <taxon>Actinomycetota</taxon>
        <taxon>Actinomycetes</taxon>
        <taxon>Micrococcales</taxon>
        <taxon>Dermabacteraceae</taxon>
        <taxon>Dermabacter</taxon>
    </lineage>
</organism>
<sequence>MSNPLGRSYTQEEIAALKRVGMLGTHGRIFRDAALYVTGSYWPRYARKKARDWAIVADALEREITRQDAANAAEDDYYTERN</sequence>
<accession>A0ABX6A424</accession>
<evidence type="ECO:0000313" key="1">
    <source>
        <dbReference type="EMBL" id="QEU11624.1"/>
    </source>
</evidence>
<reference evidence="1 2" key="1">
    <citation type="submission" date="2019-09" db="EMBL/GenBank/DDBJ databases">
        <title>FDA dAtabase for Regulatory Grade micrObial Sequences (FDA-ARGOS): Supporting development and validation of Infectious Disease Dx tests.</title>
        <authorList>
            <person name="Sciortino C."/>
            <person name="Tallon L."/>
            <person name="Sadzewicz L."/>
            <person name="Vavikolanu K."/>
            <person name="Mehta A."/>
            <person name="Aluvathingal J."/>
            <person name="Nadendla S."/>
            <person name="Nandy P."/>
            <person name="Geyer C."/>
            <person name="Yan Y."/>
            <person name="Sichtig H."/>
        </authorList>
    </citation>
    <scope>NUCLEOTIDE SEQUENCE [LARGE SCALE GENOMIC DNA]</scope>
    <source>
        <strain evidence="1 2">FDAARGOS_640</strain>
    </source>
</reference>
<evidence type="ECO:0000313" key="2">
    <source>
        <dbReference type="Proteomes" id="UP000323865"/>
    </source>
</evidence>
<dbReference type="EMBL" id="CP044108">
    <property type="protein sequence ID" value="QEU11624.1"/>
    <property type="molecule type" value="Genomic_DNA"/>
</dbReference>
<proteinExistence type="predicted"/>